<dbReference type="Proteomes" id="UP000183253">
    <property type="component" value="Unassembled WGS sequence"/>
</dbReference>
<keyword evidence="1 2" id="KW-0808">Transferase</keyword>
<dbReference type="CDD" id="cd03801">
    <property type="entry name" value="GT4_PimA-like"/>
    <property type="match status" value="1"/>
</dbReference>
<dbReference type="GO" id="GO:0016757">
    <property type="term" value="F:glycosyltransferase activity"/>
    <property type="evidence" value="ECO:0007669"/>
    <property type="project" value="TreeGrafter"/>
</dbReference>
<proteinExistence type="predicted"/>
<gene>
    <name evidence="2" type="ORF">SAMN05444145_11254</name>
</gene>
<protein>
    <submittedName>
        <fullName evidence="2">Glycosyltransferase involved in cell wall bisynthesis</fullName>
    </submittedName>
</protein>
<dbReference type="RefSeq" id="WP_010266308.1">
    <property type="nucleotide sequence ID" value="NZ_CAEG01000019.1"/>
</dbReference>
<evidence type="ECO:0000313" key="2">
    <source>
        <dbReference type="EMBL" id="SEB00025.1"/>
    </source>
</evidence>
<accession>A0A1H4FRT8</accession>
<dbReference type="Pfam" id="PF13692">
    <property type="entry name" value="Glyco_trans_1_4"/>
    <property type="match status" value="1"/>
</dbReference>
<dbReference type="PANTHER" id="PTHR46401:SF2">
    <property type="entry name" value="GLYCOSYLTRANSFERASE WBBK-RELATED"/>
    <property type="match status" value="1"/>
</dbReference>
<evidence type="ECO:0000256" key="1">
    <source>
        <dbReference type="ARBA" id="ARBA00022679"/>
    </source>
</evidence>
<dbReference type="STRING" id="1033731.SAMN05444145_11254"/>
<dbReference type="EMBL" id="FNRI01000012">
    <property type="protein sequence ID" value="SEB00025.1"/>
    <property type="molecule type" value="Genomic_DNA"/>
</dbReference>
<reference evidence="2 3" key="1">
    <citation type="submission" date="2016-10" db="EMBL/GenBank/DDBJ databases">
        <authorList>
            <person name="de Groot N.N."/>
        </authorList>
    </citation>
    <scope>NUCLEOTIDE SEQUENCE [LARGE SCALE GENOMIC DNA]</scope>
    <source>
        <strain evidence="2 3">DSM 25383</strain>
    </source>
</reference>
<sequence>MRQKTLCINLGYGGGCVYYANNLIKYLTVRKEVWISRYSEEPYENADRKLCVAGGLRSMLWQTLFVLPWYVLKLNVALLMRRYDRLVVFGPHNWDCVFLFIFRIWRKKAYYVVHDGIMHAGEEDRLHQLLITAGMRAATHHIFLSRNVQKMAVRQLGISRPSVIVPHGVINYASGAAEVRRFSDKPCLLMIGRINYYKGIDLLEQTFPLLNFSEIGELVIAGKFAANISRPDVSVYSKVTVVDKWLSPEEFDHYVRRCDFLLMPYLEATQSGIAAVSAGYIKPAVVSRVGAMEEQFGSAAYYIPELTPESLANTIHAAISDPEEYIRKQEAIRHLSAELSWPALAGKLSDYLNSAQ</sequence>
<evidence type="ECO:0000313" key="3">
    <source>
        <dbReference type="Proteomes" id="UP000183253"/>
    </source>
</evidence>
<name>A0A1H4FRT8_9BACT</name>
<dbReference type="SUPFAM" id="SSF53756">
    <property type="entry name" value="UDP-Glycosyltransferase/glycogen phosphorylase"/>
    <property type="match status" value="1"/>
</dbReference>
<dbReference type="PANTHER" id="PTHR46401">
    <property type="entry name" value="GLYCOSYLTRANSFERASE WBBK-RELATED"/>
    <property type="match status" value="1"/>
</dbReference>
<organism evidence="2 3">
    <name type="scientific">Alistipes timonensis JC136</name>
    <dbReference type="NCBI Taxonomy" id="1033731"/>
    <lineage>
        <taxon>Bacteria</taxon>
        <taxon>Pseudomonadati</taxon>
        <taxon>Bacteroidota</taxon>
        <taxon>Bacteroidia</taxon>
        <taxon>Bacteroidales</taxon>
        <taxon>Rikenellaceae</taxon>
        <taxon>Alistipes</taxon>
    </lineage>
</organism>
<dbReference type="OrthoDB" id="9771846at2"/>
<dbReference type="GO" id="GO:0009103">
    <property type="term" value="P:lipopolysaccharide biosynthetic process"/>
    <property type="evidence" value="ECO:0007669"/>
    <property type="project" value="TreeGrafter"/>
</dbReference>
<dbReference type="AlphaFoldDB" id="A0A1H4FRT8"/>
<dbReference type="Gene3D" id="3.40.50.2000">
    <property type="entry name" value="Glycogen Phosphorylase B"/>
    <property type="match status" value="2"/>
</dbReference>
<keyword evidence="3" id="KW-1185">Reference proteome</keyword>